<gene>
    <name evidence="1" type="ORF">IAD26_03865</name>
</gene>
<reference evidence="1" key="2">
    <citation type="journal article" date="2021" name="PeerJ">
        <title>Extensive microbial diversity within the chicken gut microbiome revealed by metagenomics and culture.</title>
        <authorList>
            <person name="Gilroy R."/>
            <person name="Ravi A."/>
            <person name="Getino M."/>
            <person name="Pursley I."/>
            <person name="Horton D.L."/>
            <person name="Alikhan N.F."/>
            <person name="Baker D."/>
            <person name="Gharbi K."/>
            <person name="Hall N."/>
            <person name="Watson M."/>
            <person name="Adriaenssens E.M."/>
            <person name="Foster-Nyarko E."/>
            <person name="Jarju S."/>
            <person name="Secka A."/>
            <person name="Antonio M."/>
            <person name="Oren A."/>
            <person name="Chaudhuri R.R."/>
            <person name="La Ragione R."/>
            <person name="Hildebrand F."/>
            <person name="Pallen M.J."/>
        </authorList>
    </citation>
    <scope>NUCLEOTIDE SEQUENCE</scope>
    <source>
        <strain evidence="1">CHK154-7741</strain>
    </source>
</reference>
<dbReference type="Proteomes" id="UP000886748">
    <property type="component" value="Unassembled WGS sequence"/>
</dbReference>
<name>A0A9D1MZX0_9CLOT</name>
<protein>
    <submittedName>
        <fullName evidence="1">Uncharacterized protein</fullName>
    </submittedName>
</protein>
<reference evidence="1" key="1">
    <citation type="submission" date="2020-10" db="EMBL/GenBank/DDBJ databases">
        <authorList>
            <person name="Gilroy R."/>
        </authorList>
    </citation>
    <scope>NUCLEOTIDE SEQUENCE</scope>
    <source>
        <strain evidence="1">CHK154-7741</strain>
    </source>
</reference>
<evidence type="ECO:0000313" key="2">
    <source>
        <dbReference type="Proteomes" id="UP000886748"/>
    </source>
</evidence>
<organism evidence="1 2">
    <name type="scientific">Candidatus Limenecus avicola</name>
    <dbReference type="NCBI Taxonomy" id="2840847"/>
    <lineage>
        <taxon>Bacteria</taxon>
        <taxon>Bacillati</taxon>
        <taxon>Bacillota</taxon>
        <taxon>Clostridia</taxon>
        <taxon>Eubacteriales</taxon>
        <taxon>Clostridiaceae</taxon>
        <taxon>Clostridiaceae incertae sedis</taxon>
        <taxon>Candidatus Limenecus</taxon>
    </lineage>
</organism>
<sequence length="236" mass="26539">MIDLFSVKLNNEYDFIQAEMPQENGTWLCAETSTQYTKGYSYEVTEGEAKRIEAREDFLIQNAIYSTIESVCAYLNNSFYIKNPNYNGAIFCDCFPYSLDYFNYVFSGGSLTFNGDKISPIANVTKGDLIHVVGGRNRFFSYVTAVDGETITVDNASLVSCTEKAYIFVSGLPQSVEKIISQMISYDVFNRGVPDDLKSENIGSYSYTKADYLIGSMAYPSEIVLALESFKRVKFL</sequence>
<dbReference type="Gene3D" id="1.10.246.150">
    <property type="match status" value="1"/>
</dbReference>
<evidence type="ECO:0000313" key="1">
    <source>
        <dbReference type="EMBL" id="HIU92254.1"/>
    </source>
</evidence>
<dbReference type="EMBL" id="DVOD01000029">
    <property type="protein sequence ID" value="HIU92254.1"/>
    <property type="molecule type" value="Genomic_DNA"/>
</dbReference>
<accession>A0A9D1MZX0</accession>
<dbReference type="AlphaFoldDB" id="A0A9D1MZX0"/>
<proteinExistence type="predicted"/>
<comment type="caution">
    <text evidence="1">The sequence shown here is derived from an EMBL/GenBank/DDBJ whole genome shotgun (WGS) entry which is preliminary data.</text>
</comment>
<dbReference type="InterPro" id="IPR053746">
    <property type="entry name" value="Viral_HT_Connector_Assembly"/>
</dbReference>